<evidence type="ECO:0000256" key="2">
    <source>
        <dbReference type="ARBA" id="ARBA00005184"/>
    </source>
</evidence>
<comment type="subcellular location">
    <subcellularLocation>
        <location evidence="1">Secreted</location>
        <location evidence="1">Cell wall</location>
    </subcellularLocation>
</comment>
<organism evidence="15">
    <name type="scientific">Daucus carota subsp. sativus</name>
    <name type="common">Carrot</name>
    <dbReference type="NCBI Taxonomy" id="79200"/>
    <lineage>
        <taxon>Eukaryota</taxon>
        <taxon>Viridiplantae</taxon>
        <taxon>Streptophyta</taxon>
        <taxon>Embryophyta</taxon>
        <taxon>Tracheophyta</taxon>
        <taxon>Spermatophyta</taxon>
        <taxon>Magnoliopsida</taxon>
        <taxon>eudicotyledons</taxon>
        <taxon>Gunneridae</taxon>
        <taxon>Pentapetalae</taxon>
        <taxon>asterids</taxon>
        <taxon>campanulids</taxon>
        <taxon>Apiales</taxon>
        <taxon>Apiaceae</taxon>
        <taxon>Apioideae</taxon>
        <taxon>Scandiceae</taxon>
        <taxon>Daucinae</taxon>
        <taxon>Daucus</taxon>
        <taxon>Daucus sect. Daucus</taxon>
    </lineage>
</organism>
<evidence type="ECO:0000256" key="1">
    <source>
        <dbReference type="ARBA" id="ARBA00004191"/>
    </source>
</evidence>
<feature type="signal peptide" evidence="13">
    <location>
        <begin position="1"/>
        <end position="22"/>
    </location>
</feature>
<evidence type="ECO:0000256" key="3">
    <source>
        <dbReference type="ARBA" id="ARBA00006027"/>
    </source>
</evidence>
<dbReference type="Pfam" id="PF01095">
    <property type="entry name" value="Pectinesterase"/>
    <property type="match status" value="1"/>
</dbReference>
<dbReference type="UniPathway" id="UPA00545">
    <property type="reaction ID" value="UER00823"/>
</dbReference>
<evidence type="ECO:0000313" key="17">
    <source>
        <dbReference type="Proteomes" id="UP000077755"/>
    </source>
</evidence>
<dbReference type="STRING" id="79200.A0A166GJY5"/>
<dbReference type="Gramene" id="KZN09039">
    <property type="protein sequence ID" value="KZN09039"/>
    <property type="gene ID" value="DCAR_001695"/>
</dbReference>
<feature type="chain" id="PRO_5007748816" description="Pectinesterase" evidence="13">
    <location>
        <begin position="23"/>
        <end position="514"/>
    </location>
</feature>
<evidence type="ECO:0000256" key="6">
    <source>
        <dbReference type="ARBA" id="ARBA00022512"/>
    </source>
</evidence>
<dbReference type="Proteomes" id="UP000077755">
    <property type="component" value="Chromosome 1"/>
</dbReference>
<dbReference type="InterPro" id="IPR006501">
    <property type="entry name" value="Pectinesterase_inhib_dom"/>
</dbReference>
<dbReference type="Gene3D" id="2.160.20.10">
    <property type="entry name" value="Single-stranded right-handed beta-helix, Pectin lyase-like"/>
    <property type="match status" value="1"/>
</dbReference>
<keyword evidence="6" id="KW-0134">Cell wall</keyword>
<keyword evidence="17" id="KW-1185">Reference proteome</keyword>
<evidence type="ECO:0000259" key="14">
    <source>
        <dbReference type="SMART" id="SM00856"/>
    </source>
</evidence>
<evidence type="ECO:0000256" key="9">
    <source>
        <dbReference type="ARBA" id="ARBA00023085"/>
    </source>
</evidence>
<evidence type="ECO:0000256" key="12">
    <source>
        <dbReference type="PROSITE-ProRule" id="PRU10040"/>
    </source>
</evidence>
<dbReference type="InterPro" id="IPR035513">
    <property type="entry name" value="Invertase/methylesterase_inhib"/>
</dbReference>
<feature type="domain" description="Pectinesterase inhibitor" evidence="14">
    <location>
        <begin position="25"/>
        <end position="173"/>
    </location>
</feature>
<evidence type="ECO:0000256" key="10">
    <source>
        <dbReference type="ARBA" id="ARBA00023316"/>
    </source>
</evidence>
<keyword evidence="9 13" id="KW-0063">Aspartyl esterase</keyword>
<evidence type="ECO:0000256" key="13">
    <source>
        <dbReference type="RuleBase" id="RU000589"/>
    </source>
</evidence>
<evidence type="ECO:0000313" key="16">
    <source>
        <dbReference type="EMBL" id="WOG82495.1"/>
    </source>
</evidence>
<dbReference type="NCBIfam" id="TIGR01614">
    <property type="entry name" value="PME_inhib"/>
    <property type="match status" value="1"/>
</dbReference>
<dbReference type="AlphaFoldDB" id="A0A166GJY5"/>
<dbReference type="GO" id="GO:0045490">
    <property type="term" value="P:pectin catabolic process"/>
    <property type="evidence" value="ECO:0007669"/>
    <property type="project" value="UniProtKB-UniRule"/>
</dbReference>
<keyword evidence="8 13" id="KW-0378">Hydrolase</keyword>
<dbReference type="PANTHER" id="PTHR31707">
    <property type="entry name" value="PECTINESTERASE"/>
    <property type="match status" value="1"/>
</dbReference>
<name>A0A166GJY5_DAUCS</name>
<dbReference type="PROSITE" id="PS00503">
    <property type="entry name" value="PECTINESTERASE_2"/>
    <property type="match status" value="1"/>
</dbReference>
<dbReference type="EC" id="3.1.1.11" evidence="5 13"/>
<evidence type="ECO:0000256" key="7">
    <source>
        <dbReference type="ARBA" id="ARBA00022525"/>
    </source>
</evidence>
<comment type="catalytic activity">
    <reaction evidence="11 13">
        <text>[(1-&gt;4)-alpha-D-galacturonosyl methyl ester](n) + n H2O = [(1-&gt;4)-alpha-D-galacturonosyl](n) + n methanol + n H(+)</text>
        <dbReference type="Rhea" id="RHEA:22380"/>
        <dbReference type="Rhea" id="RHEA-COMP:14570"/>
        <dbReference type="Rhea" id="RHEA-COMP:14573"/>
        <dbReference type="ChEBI" id="CHEBI:15377"/>
        <dbReference type="ChEBI" id="CHEBI:15378"/>
        <dbReference type="ChEBI" id="CHEBI:17790"/>
        <dbReference type="ChEBI" id="CHEBI:140522"/>
        <dbReference type="ChEBI" id="CHEBI:140523"/>
        <dbReference type="EC" id="3.1.1.11"/>
    </reaction>
</comment>
<dbReference type="GO" id="GO:0042545">
    <property type="term" value="P:cell wall modification"/>
    <property type="evidence" value="ECO:0007669"/>
    <property type="project" value="UniProtKB-UniRule"/>
</dbReference>
<dbReference type="Pfam" id="PF04043">
    <property type="entry name" value="PMEI"/>
    <property type="match status" value="1"/>
</dbReference>
<dbReference type="Gene3D" id="1.20.140.40">
    <property type="entry name" value="Invertase/pectin methylesterase inhibitor family protein"/>
    <property type="match status" value="1"/>
</dbReference>
<dbReference type="InterPro" id="IPR012334">
    <property type="entry name" value="Pectin_lyas_fold"/>
</dbReference>
<evidence type="ECO:0000256" key="5">
    <source>
        <dbReference type="ARBA" id="ARBA00013229"/>
    </source>
</evidence>
<keyword evidence="13" id="KW-0732">Signal</keyword>
<gene>
    <name evidence="15" type="ORF">DCAR_001695</name>
    <name evidence="16" type="ORF">DCAR_0101660</name>
</gene>
<dbReference type="InterPro" id="IPR033131">
    <property type="entry name" value="Pectinesterase_Asp_AS"/>
</dbReference>
<comment type="similarity">
    <text evidence="3">In the N-terminal section; belongs to the PMEI family.</text>
</comment>
<dbReference type="SMART" id="SM00856">
    <property type="entry name" value="PMEI"/>
    <property type="match status" value="1"/>
</dbReference>
<dbReference type="EMBL" id="CP093343">
    <property type="protein sequence ID" value="WOG82495.1"/>
    <property type="molecule type" value="Genomic_DNA"/>
</dbReference>
<keyword evidence="10" id="KW-0961">Cell wall biogenesis/degradation</keyword>
<comment type="pathway">
    <text evidence="2 13">Glycan metabolism; pectin degradation; 2-dehydro-3-deoxy-D-gluconate from pectin: step 1/5.</text>
</comment>
<dbReference type="GO" id="GO:0004857">
    <property type="term" value="F:enzyme inhibitor activity"/>
    <property type="evidence" value="ECO:0007669"/>
    <property type="project" value="InterPro"/>
</dbReference>
<dbReference type="FunFam" id="2.160.20.10:FF:000029">
    <property type="entry name" value="Pectinesterase 4"/>
    <property type="match status" value="1"/>
</dbReference>
<sequence length="514" mass="56054">MQMTPLLTFLATIFIALPYVQSSLSNTGDINWWCNQTPNPKPCTYHMSHIPGQEGTKISRKQFLNLAEQSALDGVVSELGYIKSLEPNVINNAERSAWSDCLLFYNLTVKSLSKIVDVNKKSTAADIQTWLSAASTNIITCDEGFSDVNVTNNIYPLVIANNVTELIRNCLAVNKVFFDQEKGKRHKGSRKSFPGNDSVFGNADCVVAQDGSGDYETITEALQASAKRQDVSQRFVIQVKQGTYAEYPVVEAEMENVVLVGEDMENTIVTGNQRGAPGRTLMDTATFKVLGKGFVAKSITFENTAGTDAGQAIALYSQADHSAFYLCGFRGYQDTLLAGSNRQFYRECKISGTVDFIFGDASVVFQQCSILASKTDRGLVITAQGRTDPNNPTGTVIQNCSVAAGPDLQPGVTAYLGRPWKDYSTVVIMQSFLDSIVSPEGWLEFQGTGSTRDATVYYAEFDNNGPGSATDGRVKWPGYHIITDSSDVEQYSVANFIDGESWLPDTGVPFDSGI</sequence>
<evidence type="ECO:0000256" key="4">
    <source>
        <dbReference type="ARBA" id="ARBA00007786"/>
    </source>
</evidence>
<dbReference type="InterPro" id="IPR011050">
    <property type="entry name" value="Pectin_lyase_fold/virulence"/>
</dbReference>
<evidence type="ECO:0000313" key="15">
    <source>
        <dbReference type="EMBL" id="KZN09039.1"/>
    </source>
</evidence>
<dbReference type="SUPFAM" id="SSF51126">
    <property type="entry name" value="Pectin lyase-like"/>
    <property type="match status" value="1"/>
</dbReference>
<evidence type="ECO:0000256" key="11">
    <source>
        <dbReference type="ARBA" id="ARBA00047928"/>
    </source>
</evidence>
<comment type="similarity">
    <text evidence="4">In the C-terminal section; belongs to the pectinesterase family.</text>
</comment>
<evidence type="ECO:0000256" key="8">
    <source>
        <dbReference type="ARBA" id="ARBA00022801"/>
    </source>
</evidence>
<dbReference type="GO" id="GO:0030599">
    <property type="term" value="F:pectinesterase activity"/>
    <property type="evidence" value="ECO:0007669"/>
    <property type="project" value="UniProtKB-UniRule"/>
</dbReference>
<feature type="active site" evidence="12">
    <location>
        <position position="355"/>
    </location>
</feature>
<proteinExistence type="inferred from homology"/>
<reference evidence="16" key="2">
    <citation type="submission" date="2022-03" db="EMBL/GenBank/DDBJ databases">
        <title>Draft title - Genomic analysis of global carrot germplasm unveils the trajectory of domestication and the origin of high carotenoid orange carrot.</title>
        <authorList>
            <person name="Iorizzo M."/>
            <person name="Ellison S."/>
            <person name="Senalik D."/>
            <person name="Macko-Podgorni A."/>
            <person name="Grzebelus D."/>
            <person name="Bostan H."/>
            <person name="Rolling W."/>
            <person name="Curaba J."/>
            <person name="Simon P."/>
        </authorList>
    </citation>
    <scope>NUCLEOTIDE SEQUENCE</scope>
    <source>
        <tissue evidence="16">Leaf</tissue>
    </source>
</reference>
<dbReference type="InterPro" id="IPR000070">
    <property type="entry name" value="Pectinesterase_cat"/>
</dbReference>
<keyword evidence="7" id="KW-0964">Secreted</keyword>
<reference evidence="15" key="1">
    <citation type="journal article" date="2016" name="Nat. Genet.">
        <title>A high-quality carrot genome assembly provides new insights into carotenoid accumulation and asterid genome evolution.</title>
        <authorList>
            <person name="Iorizzo M."/>
            <person name="Ellison S."/>
            <person name="Senalik D."/>
            <person name="Zeng P."/>
            <person name="Satapoomin P."/>
            <person name="Huang J."/>
            <person name="Bowman M."/>
            <person name="Iovene M."/>
            <person name="Sanseverino W."/>
            <person name="Cavagnaro P."/>
            <person name="Yildiz M."/>
            <person name="Macko-Podgorni A."/>
            <person name="Moranska E."/>
            <person name="Grzebelus E."/>
            <person name="Grzebelus D."/>
            <person name="Ashrafi H."/>
            <person name="Zheng Z."/>
            <person name="Cheng S."/>
            <person name="Spooner D."/>
            <person name="Van Deynze A."/>
            <person name="Simon P."/>
        </authorList>
    </citation>
    <scope>NUCLEOTIDE SEQUENCE [LARGE SCALE GENOMIC DNA]</scope>
    <source>
        <tissue evidence="15">Leaf</tissue>
    </source>
</reference>
<protein>
    <recommendedName>
        <fullName evidence="5 13">Pectinesterase</fullName>
        <ecNumber evidence="5 13">3.1.1.11</ecNumber>
    </recommendedName>
</protein>
<dbReference type="EMBL" id="LNRQ01000001">
    <property type="protein sequence ID" value="KZN09039.1"/>
    <property type="molecule type" value="Genomic_DNA"/>
</dbReference>
<accession>A0A166GJY5</accession>
<dbReference type="CDD" id="cd15798">
    <property type="entry name" value="PMEI-like_3"/>
    <property type="match status" value="1"/>
</dbReference>
<dbReference type="SUPFAM" id="SSF101148">
    <property type="entry name" value="Plant invertase/pectin methylesterase inhibitor"/>
    <property type="match status" value="1"/>
</dbReference>